<accession>A0A8S5T1X8</accession>
<dbReference type="EMBL" id="BK032732">
    <property type="protein sequence ID" value="DAF57325.1"/>
    <property type="molecule type" value="Genomic_DNA"/>
</dbReference>
<organism evidence="1">
    <name type="scientific">Siphoviridae sp. ctQEt22</name>
    <dbReference type="NCBI Taxonomy" id="2827866"/>
    <lineage>
        <taxon>Viruses</taxon>
        <taxon>Duplodnaviria</taxon>
        <taxon>Heunggongvirae</taxon>
        <taxon>Uroviricota</taxon>
        <taxon>Caudoviricetes</taxon>
    </lineage>
</organism>
<evidence type="ECO:0000313" key="1">
    <source>
        <dbReference type="EMBL" id="DAF57325.1"/>
    </source>
</evidence>
<proteinExistence type="predicted"/>
<protein>
    <submittedName>
        <fullName evidence="1">Uncharacterized protein</fullName>
    </submittedName>
</protein>
<name>A0A8S5T1X8_9CAUD</name>
<reference evidence="1" key="1">
    <citation type="journal article" date="2021" name="Proc. Natl. Acad. Sci. U.S.A.">
        <title>A Catalog of Tens of Thousands of Viruses from Human Metagenomes Reveals Hidden Associations with Chronic Diseases.</title>
        <authorList>
            <person name="Tisza M.J."/>
            <person name="Buck C.B."/>
        </authorList>
    </citation>
    <scope>NUCLEOTIDE SEQUENCE</scope>
    <source>
        <strain evidence="1">CtQEt22</strain>
    </source>
</reference>
<sequence length="106" mass="12380">MTVKDKTFGLQNWVNDNNITAETFSNDLIIDFIKKNFNHYNIIDNIEEAQETYGEDVEVREYEVVKSEYIYIANGDWQDTYRVELVGLNDGQGGDIDFYLIKIVAR</sequence>